<feature type="compositionally biased region" description="Acidic residues" evidence="1">
    <location>
        <begin position="555"/>
        <end position="574"/>
    </location>
</feature>
<name>A0A8H5AVG2_9AGAR</name>
<feature type="compositionally biased region" description="Basic and acidic residues" evidence="1">
    <location>
        <begin position="275"/>
        <end position="289"/>
    </location>
</feature>
<feature type="compositionally biased region" description="Basic and acidic residues" evidence="1">
    <location>
        <begin position="480"/>
        <end position="490"/>
    </location>
</feature>
<feature type="compositionally biased region" description="Basic and acidic residues" evidence="1">
    <location>
        <begin position="617"/>
        <end position="626"/>
    </location>
</feature>
<feature type="compositionally biased region" description="Polar residues" evidence="1">
    <location>
        <begin position="57"/>
        <end position="66"/>
    </location>
</feature>
<keyword evidence="3" id="KW-1185">Reference proteome</keyword>
<accession>A0A8H5AVG2</accession>
<evidence type="ECO:0000313" key="3">
    <source>
        <dbReference type="Proteomes" id="UP000567179"/>
    </source>
</evidence>
<feature type="compositionally biased region" description="Acidic residues" evidence="1">
    <location>
        <begin position="168"/>
        <end position="179"/>
    </location>
</feature>
<evidence type="ECO:0000313" key="2">
    <source>
        <dbReference type="EMBL" id="KAF5311795.1"/>
    </source>
</evidence>
<reference evidence="2 3" key="1">
    <citation type="journal article" date="2020" name="ISME J.">
        <title>Uncovering the hidden diversity of litter-decomposition mechanisms in mushroom-forming fungi.</title>
        <authorList>
            <person name="Floudas D."/>
            <person name="Bentzer J."/>
            <person name="Ahren D."/>
            <person name="Johansson T."/>
            <person name="Persson P."/>
            <person name="Tunlid A."/>
        </authorList>
    </citation>
    <scope>NUCLEOTIDE SEQUENCE [LARGE SCALE GENOMIC DNA]</scope>
    <source>
        <strain evidence="2 3">CBS 101986</strain>
    </source>
</reference>
<feature type="region of interest" description="Disordered" evidence="1">
    <location>
        <begin position="131"/>
        <end position="210"/>
    </location>
</feature>
<organism evidence="2 3">
    <name type="scientific">Psilocybe cf. subviscida</name>
    <dbReference type="NCBI Taxonomy" id="2480587"/>
    <lineage>
        <taxon>Eukaryota</taxon>
        <taxon>Fungi</taxon>
        <taxon>Dikarya</taxon>
        <taxon>Basidiomycota</taxon>
        <taxon>Agaricomycotina</taxon>
        <taxon>Agaricomycetes</taxon>
        <taxon>Agaricomycetidae</taxon>
        <taxon>Agaricales</taxon>
        <taxon>Agaricineae</taxon>
        <taxon>Strophariaceae</taxon>
        <taxon>Psilocybe</taxon>
    </lineage>
</organism>
<gene>
    <name evidence="2" type="ORF">D9619_002380</name>
</gene>
<dbReference type="Proteomes" id="UP000567179">
    <property type="component" value="Unassembled WGS sequence"/>
</dbReference>
<feature type="compositionally biased region" description="Basic and acidic residues" evidence="1">
    <location>
        <begin position="420"/>
        <end position="437"/>
    </location>
</feature>
<feature type="compositionally biased region" description="Basic residues" evidence="1">
    <location>
        <begin position="67"/>
        <end position="79"/>
    </location>
</feature>
<feature type="region of interest" description="Disordered" evidence="1">
    <location>
        <begin position="614"/>
        <end position="743"/>
    </location>
</feature>
<feature type="region of interest" description="Disordered" evidence="1">
    <location>
        <begin position="389"/>
        <end position="508"/>
    </location>
</feature>
<feature type="compositionally biased region" description="Basic and acidic residues" evidence="1">
    <location>
        <begin position="668"/>
        <end position="681"/>
    </location>
</feature>
<comment type="caution">
    <text evidence="2">The sequence shown here is derived from an EMBL/GenBank/DDBJ whole genome shotgun (WGS) entry which is preliminary data.</text>
</comment>
<sequence length="843" mass="91096">MPITRSRALKSNNMSGFEPLADAQPTVPPPPNGKKRKRSRLEVENVASTEPDGENDVTASAITAVSTKKRKRSGRKPPQRKSAVQKPDMPPPPAAVTVKVVKPTPPEVSQKAMRSAGSVIAKFDPWKMRDSTLGDSNGEMFGSDAPIDDATRYEESASFQNAPSVDEPTADGEGLEDDNLDKPHRVGGTDASLDDEVQAMANQNGGLDESATRLLEDIFDRLRSAEESAGNNDPFRMHNSATDDDNVGKPGSSTSASEEPAESLIIEEWSYCSRVHGDDNDPENNLEREVEQEERDTNANTGPPYRPVSQESQIEQGSDKGASFDDILLDAEPPASFQERSPSQVSFGARLSEHTDDASSTCTGDAEGYFDEEFNDSVQFENPLGDWERHYWEERHDAEGGSQDGETTEDEDIETAAVDYAHDIGDSQRGDVLEDCAKASGLAGPSQEPGAEHLDGSEPSSKFAEAKNKNRTTGGVLNADTEKSAQKDDEGNASALDEDIDRTSSVGNIDEDRVYFSVELNYLSIGSEYGAPALGGQPHDDMGPGGDDHPMEEVGVSDENSDDGMSDFLDDADTEQPTNACNEGVLEDLSIPEASLPEDGFLVVDVRGPELTLPLAKSDDDGEKAVVSDTNLEGVSEVDRGDALAGSERTEAMDEDQLSSLFGSTRNTPERRGPDDRDIWGRSRNIASPTPEGESERGVGVGHRYSTGTDKDPAGIFERAPECDQVSVDARAESETQRISSVEPDLARALENAPWREIGAFDSLHTSGSPTRGAFLLREGTTSSTLPRGMEGQFGAARNHPTSEIMETNALLRGIHGTLTQILEIQHRESIENAKFREFVTNR</sequence>
<dbReference type="EMBL" id="JAACJJ010000056">
    <property type="protein sequence ID" value="KAF5311795.1"/>
    <property type="molecule type" value="Genomic_DNA"/>
</dbReference>
<feature type="region of interest" description="Disordered" evidence="1">
    <location>
        <begin position="1"/>
        <end position="116"/>
    </location>
</feature>
<feature type="region of interest" description="Disordered" evidence="1">
    <location>
        <begin position="528"/>
        <end position="579"/>
    </location>
</feature>
<feature type="compositionally biased region" description="Basic and acidic residues" evidence="1">
    <location>
        <begin position="637"/>
        <end position="652"/>
    </location>
</feature>
<feature type="compositionally biased region" description="Polar residues" evidence="1">
    <location>
        <begin position="658"/>
        <end position="667"/>
    </location>
</feature>
<proteinExistence type="predicted"/>
<feature type="compositionally biased region" description="Basic and acidic residues" evidence="1">
    <location>
        <begin position="389"/>
        <end position="399"/>
    </location>
</feature>
<evidence type="ECO:0000256" key="1">
    <source>
        <dbReference type="SAM" id="MobiDB-lite"/>
    </source>
</evidence>
<feature type="compositionally biased region" description="Basic and acidic residues" evidence="1">
    <location>
        <begin position="538"/>
        <end position="552"/>
    </location>
</feature>
<dbReference type="AlphaFoldDB" id="A0A8H5AVG2"/>
<feature type="region of interest" description="Disordered" evidence="1">
    <location>
        <begin position="225"/>
        <end position="345"/>
    </location>
</feature>
<protein>
    <submittedName>
        <fullName evidence="2">Uncharacterized protein</fullName>
    </submittedName>
</protein>